<dbReference type="PANTHER" id="PTHR23426">
    <property type="entry name" value="FERREDOXIN/ADRENODOXIN"/>
    <property type="match status" value="1"/>
</dbReference>
<gene>
    <name evidence="12" type="ORF">HOLleu_14015</name>
</gene>
<evidence type="ECO:0000256" key="9">
    <source>
        <dbReference type="ARBA" id="ARBA00023128"/>
    </source>
</evidence>
<dbReference type="PANTHER" id="PTHR23426:SF65">
    <property type="entry name" value="FERREDOXIN-2, MITOCHONDRIAL"/>
    <property type="match status" value="1"/>
</dbReference>
<evidence type="ECO:0000256" key="3">
    <source>
        <dbReference type="ARBA" id="ARBA00022448"/>
    </source>
</evidence>
<dbReference type="OrthoDB" id="268593at2759"/>
<evidence type="ECO:0000256" key="8">
    <source>
        <dbReference type="ARBA" id="ARBA00023014"/>
    </source>
</evidence>
<comment type="similarity">
    <text evidence="2">Belongs to the adrenodoxin/putidaredoxin family.</text>
</comment>
<dbReference type="GO" id="GO:0009055">
    <property type="term" value="F:electron transfer activity"/>
    <property type="evidence" value="ECO:0007669"/>
    <property type="project" value="TreeGrafter"/>
</dbReference>
<reference evidence="12" key="1">
    <citation type="submission" date="2021-10" db="EMBL/GenBank/DDBJ databases">
        <title>Tropical sea cucumber genome reveals ecological adaptation and Cuvierian tubules defense mechanism.</title>
        <authorList>
            <person name="Chen T."/>
        </authorList>
    </citation>
    <scope>NUCLEOTIDE SEQUENCE</scope>
    <source>
        <strain evidence="12">Nanhai2018</strain>
        <tissue evidence="12">Muscle</tissue>
    </source>
</reference>
<keyword evidence="6" id="KW-0249">Electron transport</keyword>
<name>A0A9Q1C899_HOLLE</name>
<protein>
    <submittedName>
        <fullName evidence="12">Adrenodoxin-like protein, mitochondrial</fullName>
    </submittedName>
</protein>
<dbReference type="EMBL" id="JAIZAY010000006">
    <property type="protein sequence ID" value="KAJ8039874.1"/>
    <property type="molecule type" value="Genomic_DNA"/>
</dbReference>
<evidence type="ECO:0000256" key="7">
    <source>
        <dbReference type="ARBA" id="ARBA00023004"/>
    </source>
</evidence>
<dbReference type="InterPro" id="IPR001055">
    <property type="entry name" value="Adrenodoxin-like"/>
</dbReference>
<dbReference type="InterPro" id="IPR012675">
    <property type="entry name" value="Beta-grasp_dom_sf"/>
</dbReference>
<evidence type="ECO:0000313" key="12">
    <source>
        <dbReference type="EMBL" id="KAJ8039874.1"/>
    </source>
</evidence>
<comment type="caution">
    <text evidence="12">The sequence shown here is derived from an EMBL/GenBank/DDBJ whole genome shotgun (WGS) entry which is preliminary data.</text>
</comment>
<dbReference type="GO" id="GO:0051537">
    <property type="term" value="F:2 iron, 2 sulfur cluster binding"/>
    <property type="evidence" value="ECO:0007669"/>
    <property type="project" value="UniProtKB-KW"/>
</dbReference>
<accession>A0A9Q1C899</accession>
<dbReference type="GO" id="GO:0046872">
    <property type="term" value="F:metal ion binding"/>
    <property type="evidence" value="ECO:0007669"/>
    <property type="project" value="UniProtKB-KW"/>
</dbReference>
<dbReference type="AlphaFoldDB" id="A0A9Q1C899"/>
<sequence>MAAPIRTFVRFTSQAVARRLQGVQPRRRYSQVTSDKMHEQFPNAMYSRRKFYVSAAGGLQNGEYEWQDPKSEDEVVNVVFIDRDDVRHEVRGKVGDNVMYLAHRHEIDIEGACEASLACCTCHVILPEEYYEKLPEPEEEEEDMLDLAPFLTATSRLSCQIILTKDLEGMVISLPQATRNFYVDGHVPEPH</sequence>
<evidence type="ECO:0000313" key="13">
    <source>
        <dbReference type="Proteomes" id="UP001152320"/>
    </source>
</evidence>
<evidence type="ECO:0000259" key="11">
    <source>
        <dbReference type="PROSITE" id="PS51085"/>
    </source>
</evidence>
<dbReference type="InterPro" id="IPR036010">
    <property type="entry name" value="2Fe-2S_ferredoxin-like_sf"/>
</dbReference>
<dbReference type="GO" id="GO:0005739">
    <property type="term" value="C:mitochondrion"/>
    <property type="evidence" value="ECO:0007669"/>
    <property type="project" value="UniProtKB-SubCell"/>
</dbReference>
<comment type="cofactor">
    <cofactor evidence="10">
        <name>[2Fe-2S] cluster</name>
        <dbReference type="ChEBI" id="CHEBI:190135"/>
    </cofactor>
</comment>
<evidence type="ECO:0000256" key="10">
    <source>
        <dbReference type="ARBA" id="ARBA00034078"/>
    </source>
</evidence>
<comment type="subcellular location">
    <subcellularLocation>
        <location evidence="1">Mitochondrion</location>
    </subcellularLocation>
</comment>
<keyword evidence="13" id="KW-1185">Reference proteome</keyword>
<evidence type="ECO:0000256" key="6">
    <source>
        <dbReference type="ARBA" id="ARBA00022982"/>
    </source>
</evidence>
<dbReference type="CDD" id="cd00207">
    <property type="entry name" value="fer2"/>
    <property type="match status" value="1"/>
</dbReference>
<keyword evidence="9" id="KW-0496">Mitochondrion</keyword>
<dbReference type="SUPFAM" id="SSF54292">
    <property type="entry name" value="2Fe-2S ferredoxin-like"/>
    <property type="match status" value="1"/>
</dbReference>
<evidence type="ECO:0000256" key="5">
    <source>
        <dbReference type="ARBA" id="ARBA00022723"/>
    </source>
</evidence>
<evidence type="ECO:0000256" key="1">
    <source>
        <dbReference type="ARBA" id="ARBA00004173"/>
    </source>
</evidence>
<dbReference type="Gene3D" id="3.10.20.30">
    <property type="match status" value="1"/>
</dbReference>
<keyword evidence="8" id="KW-0411">Iron-sulfur</keyword>
<proteinExistence type="inferred from homology"/>
<dbReference type="Pfam" id="PF00111">
    <property type="entry name" value="Fer2"/>
    <property type="match status" value="1"/>
</dbReference>
<evidence type="ECO:0000256" key="2">
    <source>
        <dbReference type="ARBA" id="ARBA00010914"/>
    </source>
</evidence>
<keyword evidence="7" id="KW-0408">Iron</keyword>
<dbReference type="GO" id="GO:0140647">
    <property type="term" value="P:P450-containing electron transport chain"/>
    <property type="evidence" value="ECO:0007669"/>
    <property type="project" value="InterPro"/>
</dbReference>
<dbReference type="PRINTS" id="PR00355">
    <property type="entry name" value="ADRENODOXIN"/>
</dbReference>
<dbReference type="PROSITE" id="PS51085">
    <property type="entry name" value="2FE2S_FER_2"/>
    <property type="match status" value="1"/>
</dbReference>
<keyword evidence="5" id="KW-0479">Metal-binding</keyword>
<dbReference type="Proteomes" id="UP001152320">
    <property type="component" value="Chromosome 6"/>
</dbReference>
<organism evidence="12 13">
    <name type="scientific">Holothuria leucospilota</name>
    <name type="common">Black long sea cucumber</name>
    <name type="synonym">Mertensiothuria leucospilota</name>
    <dbReference type="NCBI Taxonomy" id="206669"/>
    <lineage>
        <taxon>Eukaryota</taxon>
        <taxon>Metazoa</taxon>
        <taxon>Echinodermata</taxon>
        <taxon>Eleutherozoa</taxon>
        <taxon>Echinozoa</taxon>
        <taxon>Holothuroidea</taxon>
        <taxon>Aspidochirotacea</taxon>
        <taxon>Aspidochirotida</taxon>
        <taxon>Holothuriidae</taxon>
        <taxon>Holothuria</taxon>
    </lineage>
</organism>
<keyword evidence="3" id="KW-0813">Transport</keyword>
<dbReference type="InterPro" id="IPR001041">
    <property type="entry name" value="2Fe-2S_ferredoxin-type"/>
</dbReference>
<feature type="domain" description="2Fe-2S ferredoxin-type" evidence="11">
    <location>
        <begin position="76"/>
        <end position="178"/>
    </location>
</feature>
<evidence type="ECO:0000256" key="4">
    <source>
        <dbReference type="ARBA" id="ARBA00022714"/>
    </source>
</evidence>
<keyword evidence="4" id="KW-0001">2Fe-2S</keyword>
<dbReference type="FunFam" id="3.10.20.30:FF:000013">
    <property type="entry name" value="Adrenodoxin, mitochondrial"/>
    <property type="match status" value="1"/>
</dbReference>